<evidence type="ECO:0008006" key="6">
    <source>
        <dbReference type="Google" id="ProtNLM"/>
    </source>
</evidence>
<keyword evidence="5" id="KW-1185">Reference proteome</keyword>
<accession>A0A939JG36</accession>
<sequence>MSGADKTREIVQDLTGMWWPDADEGKVRDAARAWRTFADAVENLTGISNNAARSLIEHNKGESIDAFDVFWRRYYHEGRGWLKDLSDGARDMSTALDKYADSVAGAKKQLENELAIVGATIVVGTGLAFFTAGITELAAGAAAATIVELGTTLGVAVTTEVATIAGTVLATAAIAGIESVTVDLAVAQPMRLAAGMQSGINLDEARHAAIAGALMGGGLGGTGATYQAIKNAGGIPYLFKGVVINVGGPRLALADSGIPFPGPLLRDGEPNAWPRSKRKGPVQPKHRADVAGDEGKNGSHTLARHAEVTTQDLRARLRARLRAEPNLDVVSRYVDEASAQKFTDAAMLKQQKDIEAWLAGNKRKMELPPTYFDERTGMSLTRSNFRNGLPAEWVDGVQVVLKRAPSAEAGYRVLTSYPIPK</sequence>
<feature type="domain" description="Bacterial CdiA-CT RNAse A" evidence="2">
    <location>
        <begin position="299"/>
        <end position="418"/>
    </location>
</feature>
<name>A0A939JG36_9ACTN</name>
<proteinExistence type="predicted"/>
<dbReference type="InterPro" id="IPR041436">
    <property type="entry name" value="RNAse_A_bac"/>
</dbReference>
<dbReference type="Pfam" id="PF18431">
    <property type="entry name" value="RNAse_A_bac"/>
    <property type="match status" value="1"/>
</dbReference>
<organism evidence="4 5">
    <name type="scientific">Streptomyces beijiangensis</name>
    <dbReference type="NCBI Taxonomy" id="163361"/>
    <lineage>
        <taxon>Bacteria</taxon>
        <taxon>Bacillati</taxon>
        <taxon>Actinomycetota</taxon>
        <taxon>Actinomycetes</taxon>
        <taxon>Kitasatosporales</taxon>
        <taxon>Streptomycetaceae</taxon>
        <taxon>Streptomyces</taxon>
    </lineage>
</organism>
<feature type="compositionally biased region" description="Basic and acidic residues" evidence="1">
    <location>
        <begin position="286"/>
        <end position="297"/>
    </location>
</feature>
<evidence type="ECO:0000259" key="2">
    <source>
        <dbReference type="Pfam" id="PF18431"/>
    </source>
</evidence>
<dbReference type="Proteomes" id="UP000664167">
    <property type="component" value="Unassembled WGS sequence"/>
</dbReference>
<dbReference type="InterPro" id="IPR057746">
    <property type="entry name" value="CpnT-like_N"/>
</dbReference>
<feature type="domain" description="Outer membrane channel protein CpnT-like N-terminal" evidence="3">
    <location>
        <begin position="11"/>
        <end position="146"/>
    </location>
</feature>
<reference evidence="4" key="1">
    <citation type="submission" date="2021-03" db="EMBL/GenBank/DDBJ databases">
        <title>Streptomyces poriferae sp. nov., a novel marine sponge-derived Actinobacteria species with anti-MRSA activity.</title>
        <authorList>
            <person name="Sandoval-Powers M."/>
            <person name="Kralova S."/>
            <person name="Nguyen G.-S."/>
            <person name="Fawwal D."/>
            <person name="Degnes K."/>
            <person name="Klinkenberg G."/>
            <person name="Sletta H."/>
            <person name="Wentzel A."/>
            <person name="Liles M.R."/>
        </authorList>
    </citation>
    <scope>NUCLEOTIDE SEQUENCE</scope>
    <source>
        <strain evidence="4">DSM 41794</strain>
    </source>
</reference>
<evidence type="ECO:0000256" key="1">
    <source>
        <dbReference type="SAM" id="MobiDB-lite"/>
    </source>
</evidence>
<comment type="caution">
    <text evidence="4">The sequence shown here is derived from an EMBL/GenBank/DDBJ whole genome shotgun (WGS) entry which is preliminary data.</text>
</comment>
<dbReference type="Pfam" id="PF25547">
    <property type="entry name" value="WXG100_2"/>
    <property type="match status" value="1"/>
</dbReference>
<dbReference type="EMBL" id="JAFLRJ010000131">
    <property type="protein sequence ID" value="MBO0513033.1"/>
    <property type="molecule type" value="Genomic_DNA"/>
</dbReference>
<evidence type="ECO:0000259" key="3">
    <source>
        <dbReference type="Pfam" id="PF25547"/>
    </source>
</evidence>
<evidence type="ECO:0000313" key="5">
    <source>
        <dbReference type="Proteomes" id="UP000664167"/>
    </source>
</evidence>
<evidence type="ECO:0000313" key="4">
    <source>
        <dbReference type="EMBL" id="MBO0513033.1"/>
    </source>
</evidence>
<dbReference type="AlphaFoldDB" id="A0A939JG36"/>
<protein>
    <recommendedName>
        <fullName evidence="6">Bacterial CdiA-CT RNAse A domain-containing protein</fullName>
    </recommendedName>
</protein>
<dbReference type="RefSeq" id="WP_206962460.1">
    <property type="nucleotide sequence ID" value="NZ_BAAAJJ010000010.1"/>
</dbReference>
<feature type="region of interest" description="Disordered" evidence="1">
    <location>
        <begin position="265"/>
        <end position="299"/>
    </location>
</feature>
<gene>
    <name evidence="4" type="ORF">J0695_14640</name>
</gene>